<dbReference type="OrthoDB" id="43589at2759"/>
<name>A0A1Z5K3Q8_FISSO</name>
<dbReference type="InterPro" id="IPR036869">
    <property type="entry name" value="J_dom_sf"/>
</dbReference>
<gene>
    <name evidence="1" type="ORF">FisN_7Hh214</name>
</gene>
<dbReference type="EMBL" id="BDSP01000152">
    <property type="protein sequence ID" value="GAX20893.1"/>
    <property type="molecule type" value="Genomic_DNA"/>
</dbReference>
<protein>
    <recommendedName>
        <fullName evidence="3">J domain-containing protein</fullName>
    </recommendedName>
</protein>
<accession>A0A1Z5K3Q8</accession>
<reference evidence="1 2" key="1">
    <citation type="journal article" date="2015" name="Plant Cell">
        <title>Oil accumulation by the oleaginous diatom Fistulifera solaris as revealed by the genome and transcriptome.</title>
        <authorList>
            <person name="Tanaka T."/>
            <person name="Maeda Y."/>
            <person name="Veluchamy A."/>
            <person name="Tanaka M."/>
            <person name="Abida H."/>
            <person name="Marechal E."/>
            <person name="Bowler C."/>
            <person name="Muto M."/>
            <person name="Sunaga Y."/>
            <person name="Tanaka M."/>
            <person name="Yoshino T."/>
            <person name="Taniguchi T."/>
            <person name="Fukuda Y."/>
            <person name="Nemoto M."/>
            <person name="Matsumoto M."/>
            <person name="Wong P.S."/>
            <person name="Aburatani S."/>
            <person name="Fujibuchi W."/>
        </authorList>
    </citation>
    <scope>NUCLEOTIDE SEQUENCE [LARGE SCALE GENOMIC DNA]</scope>
    <source>
        <strain evidence="1 2">JPCC DA0580</strain>
    </source>
</reference>
<evidence type="ECO:0000313" key="2">
    <source>
        <dbReference type="Proteomes" id="UP000198406"/>
    </source>
</evidence>
<dbReference type="InParanoid" id="A0A1Z5K3Q8"/>
<proteinExistence type="predicted"/>
<dbReference type="AlphaFoldDB" id="A0A1Z5K3Q8"/>
<organism evidence="1 2">
    <name type="scientific">Fistulifera solaris</name>
    <name type="common">Oleaginous diatom</name>
    <dbReference type="NCBI Taxonomy" id="1519565"/>
    <lineage>
        <taxon>Eukaryota</taxon>
        <taxon>Sar</taxon>
        <taxon>Stramenopiles</taxon>
        <taxon>Ochrophyta</taxon>
        <taxon>Bacillariophyta</taxon>
        <taxon>Bacillariophyceae</taxon>
        <taxon>Bacillariophycidae</taxon>
        <taxon>Naviculales</taxon>
        <taxon>Naviculaceae</taxon>
        <taxon>Fistulifera</taxon>
    </lineage>
</organism>
<sequence>MSDRKNSILFKDVKKTFLRIAMEHHPDTMSKKDEESMANSRDIFIAAREAFEQIVEGPNGLAILRSEADNDSDDFEDWFKQETGHDLPFMDAATMKEVAKMTETVGGGLDRDGGMWTLARMVTNSVKSGGDARDVLRLEAGDGVGNGIDGVLRRRRRR</sequence>
<comment type="caution">
    <text evidence="1">The sequence shown here is derived from an EMBL/GenBank/DDBJ whole genome shotgun (WGS) entry which is preliminary data.</text>
</comment>
<keyword evidence="2" id="KW-1185">Reference proteome</keyword>
<evidence type="ECO:0008006" key="3">
    <source>
        <dbReference type="Google" id="ProtNLM"/>
    </source>
</evidence>
<evidence type="ECO:0000313" key="1">
    <source>
        <dbReference type="EMBL" id="GAX20893.1"/>
    </source>
</evidence>
<dbReference type="SUPFAM" id="SSF46565">
    <property type="entry name" value="Chaperone J-domain"/>
    <property type="match status" value="1"/>
</dbReference>
<dbReference type="Proteomes" id="UP000198406">
    <property type="component" value="Unassembled WGS sequence"/>
</dbReference>